<reference evidence="12 13" key="1">
    <citation type="journal article" date="2010" name="Plant Cell">
        <title>The Chlorella variabilis NC64A genome reveals adaptation to photosymbiosis, coevolution with viruses, and cryptic sex.</title>
        <authorList>
            <person name="Blanc G."/>
            <person name="Duncan G."/>
            <person name="Agarkova I."/>
            <person name="Borodovsky M."/>
            <person name="Gurnon J."/>
            <person name="Kuo A."/>
            <person name="Lindquist E."/>
            <person name="Lucas S."/>
            <person name="Pangilinan J."/>
            <person name="Polle J."/>
            <person name="Salamov A."/>
            <person name="Terry A."/>
            <person name="Yamada T."/>
            <person name="Dunigan D.D."/>
            <person name="Grigoriev I.V."/>
            <person name="Claverie J.M."/>
            <person name="Van Etten J.L."/>
        </authorList>
    </citation>
    <scope>NUCLEOTIDE SEQUENCE [LARGE SCALE GENOMIC DNA]</scope>
    <source>
        <strain evidence="12 13">NC64A</strain>
    </source>
</reference>
<dbReference type="InterPro" id="IPR036821">
    <property type="entry name" value="Peptide_deformylase_sf"/>
</dbReference>
<feature type="non-terminal residue" evidence="12">
    <location>
        <position position="169"/>
    </location>
</feature>
<keyword evidence="6 11" id="KW-0479">Metal-binding</keyword>
<evidence type="ECO:0000256" key="10">
    <source>
        <dbReference type="ARBA" id="ARBA00023004"/>
    </source>
</evidence>
<dbReference type="NCBIfam" id="NF001159">
    <property type="entry name" value="PRK00150.1-3"/>
    <property type="match status" value="1"/>
</dbReference>
<proteinExistence type="inferred from homology"/>
<dbReference type="GO" id="GO:0042586">
    <property type="term" value="F:peptide deformylase activity"/>
    <property type="evidence" value="ECO:0007669"/>
    <property type="project" value="UniProtKB-EC"/>
</dbReference>
<evidence type="ECO:0000256" key="5">
    <source>
        <dbReference type="ARBA" id="ARBA00022640"/>
    </source>
</evidence>
<dbReference type="eggNOG" id="KOG3137">
    <property type="taxonomic scope" value="Eukaryota"/>
</dbReference>
<dbReference type="CDD" id="cd00487">
    <property type="entry name" value="Pep_deformylase"/>
    <property type="match status" value="1"/>
</dbReference>
<evidence type="ECO:0000313" key="13">
    <source>
        <dbReference type="Proteomes" id="UP000008141"/>
    </source>
</evidence>
<dbReference type="PANTHER" id="PTHR10458:SF22">
    <property type="entry name" value="PEPTIDE DEFORMYLASE"/>
    <property type="match status" value="1"/>
</dbReference>
<evidence type="ECO:0000256" key="7">
    <source>
        <dbReference type="ARBA" id="ARBA00022801"/>
    </source>
</evidence>
<organism evidence="13">
    <name type="scientific">Chlorella variabilis</name>
    <name type="common">Green alga</name>
    <dbReference type="NCBI Taxonomy" id="554065"/>
    <lineage>
        <taxon>Eukaryota</taxon>
        <taxon>Viridiplantae</taxon>
        <taxon>Chlorophyta</taxon>
        <taxon>core chlorophytes</taxon>
        <taxon>Trebouxiophyceae</taxon>
        <taxon>Chlorellales</taxon>
        <taxon>Chlorellaceae</taxon>
        <taxon>Chlorella clade</taxon>
        <taxon>Chlorella</taxon>
    </lineage>
</organism>
<dbReference type="KEGG" id="cvr:CHLNCDRAFT_17300"/>
<dbReference type="PIRSF" id="PIRSF004749">
    <property type="entry name" value="Pep_def"/>
    <property type="match status" value="1"/>
</dbReference>
<dbReference type="HAMAP" id="MF_00163">
    <property type="entry name" value="Pep_deformylase"/>
    <property type="match status" value="1"/>
</dbReference>
<dbReference type="Gene3D" id="3.90.45.10">
    <property type="entry name" value="Peptide deformylase"/>
    <property type="match status" value="1"/>
</dbReference>
<dbReference type="FunCoup" id="E1Z8X3">
    <property type="interactions" value="526"/>
</dbReference>
<evidence type="ECO:0000256" key="2">
    <source>
        <dbReference type="ARBA" id="ARBA00010759"/>
    </source>
</evidence>
<dbReference type="STRING" id="554065.E1Z8X3"/>
<protein>
    <recommendedName>
        <fullName evidence="3 11">Peptide deformylase</fullName>
        <ecNumber evidence="3 11">3.5.1.88</ecNumber>
    </recommendedName>
</protein>
<evidence type="ECO:0000313" key="12">
    <source>
        <dbReference type="EMBL" id="EFN57416.1"/>
    </source>
</evidence>
<evidence type="ECO:0000256" key="11">
    <source>
        <dbReference type="RuleBase" id="RU362111"/>
    </source>
</evidence>
<dbReference type="RefSeq" id="XP_005849518.1">
    <property type="nucleotide sequence ID" value="XM_005849456.1"/>
</dbReference>
<comment type="subcellular location">
    <subcellularLocation>
        <location evidence="1 11">Plastid</location>
        <location evidence="1 11">Chloroplast</location>
    </subcellularLocation>
</comment>
<gene>
    <name evidence="12" type="ORF">CHLNCDRAFT_17300</name>
</gene>
<dbReference type="PANTHER" id="PTHR10458">
    <property type="entry name" value="PEPTIDE DEFORMYLASE"/>
    <property type="match status" value="1"/>
</dbReference>
<dbReference type="GeneID" id="17356889"/>
<dbReference type="OrthoDB" id="276063at2759"/>
<keyword evidence="7 11" id="KW-0378">Hydrolase</keyword>
<name>E1Z8X3_CHLVA</name>
<keyword evidence="4 11" id="KW-0150">Chloroplast</keyword>
<keyword evidence="13" id="KW-1185">Reference proteome</keyword>
<dbReference type="InterPro" id="IPR023635">
    <property type="entry name" value="Peptide_deformylase"/>
</dbReference>
<evidence type="ECO:0000256" key="4">
    <source>
        <dbReference type="ARBA" id="ARBA00022528"/>
    </source>
</evidence>
<keyword evidence="5 11" id="KW-0934">Plastid</keyword>
<keyword evidence="9 11" id="KW-0809">Transit peptide</keyword>
<dbReference type="FunFam" id="3.90.45.10:FF:000006">
    <property type="entry name" value="Peptide deformylase"/>
    <property type="match status" value="1"/>
</dbReference>
<evidence type="ECO:0000256" key="3">
    <source>
        <dbReference type="ARBA" id="ARBA00012175"/>
    </source>
</evidence>
<keyword evidence="8 11" id="KW-0648">Protein biosynthesis</keyword>
<dbReference type="InParanoid" id="E1Z8X3"/>
<dbReference type="PRINTS" id="PR01576">
    <property type="entry name" value="PDEFORMYLASE"/>
</dbReference>
<evidence type="ECO:0000256" key="6">
    <source>
        <dbReference type="ARBA" id="ARBA00022723"/>
    </source>
</evidence>
<comment type="similarity">
    <text evidence="2 11">Belongs to the polypeptide deformylase family.</text>
</comment>
<dbReference type="SUPFAM" id="SSF56420">
    <property type="entry name" value="Peptide deformylase"/>
    <property type="match status" value="1"/>
</dbReference>
<keyword evidence="10" id="KW-0408">Iron</keyword>
<comment type="catalytic activity">
    <reaction evidence="11">
        <text>N-terminal N-formyl-L-methionyl-[peptide] + H2O = N-terminal L-methionyl-[peptide] + formate</text>
        <dbReference type="Rhea" id="RHEA:24420"/>
        <dbReference type="Rhea" id="RHEA-COMP:10639"/>
        <dbReference type="Rhea" id="RHEA-COMP:10640"/>
        <dbReference type="ChEBI" id="CHEBI:15377"/>
        <dbReference type="ChEBI" id="CHEBI:15740"/>
        <dbReference type="ChEBI" id="CHEBI:49298"/>
        <dbReference type="ChEBI" id="CHEBI:64731"/>
        <dbReference type="EC" id="3.5.1.88"/>
    </reaction>
</comment>
<dbReference type="EC" id="3.5.1.88" evidence="3 11"/>
<dbReference type="AlphaFoldDB" id="E1Z8X3"/>
<accession>E1Z8X3</accession>
<dbReference type="OMA" id="VCIQHEI"/>
<comment type="function">
    <text evidence="11">Removes the formyl group from the N-terminal Met of newly synthesized proteins.</text>
</comment>
<sequence length="169" mass="18912">AVTKLEWQSPLAVLRYPDPRLRAPNARIGAFDDSLRRLAEEMFEVMYEDDGVGLAAPQVGVNVRLMVFNEAGEKGAGDEIVLVNPQIINQGKARNMFEEGCLSFPNIYADVERPSKVKVKAQDLSGKKFTVSLIGFPARIFQHEYDHLDGRLFHDRMAPEVVAGVRQQV</sequence>
<dbReference type="NCBIfam" id="TIGR00079">
    <property type="entry name" value="pept_deformyl"/>
    <property type="match status" value="1"/>
</dbReference>
<dbReference type="GO" id="GO:0009507">
    <property type="term" value="C:chloroplast"/>
    <property type="evidence" value="ECO:0007669"/>
    <property type="project" value="UniProtKB-SubCell"/>
</dbReference>
<dbReference type="Pfam" id="PF01327">
    <property type="entry name" value="Pep_deformylase"/>
    <property type="match status" value="1"/>
</dbReference>
<feature type="non-terminal residue" evidence="12">
    <location>
        <position position="1"/>
    </location>
</feature>
<dbReference type="EMBL" id="GL433839">
    <property type="protein sequence ID" value="EFN57416.1"/>
    <property type="molecule type" value="Genomic_DNA"/>
</dbReference>
<evidence type="ECO:0000256" key="8">
    <source>
        <dbReference type="ARBA" id="ARBA00022917"/>
    </source>
</evidence>
<evidence type="ECO:0000256" key="9">
    <source>
        <dbReference type="ARBA" id="ARBA00022946"/>
    </source>
</evidence>
<dbReference type="GO" id="GO:0006412">
    <property type="term" value="P:translation"/>
    <property type="evidence" value="ECO:0007669"/>
    <property type="project" value="UniProtKB-KW"/>
</dbReference>
<dbReference type="Proteomes" id="UP000008141">
    <property type="component" value="Unassembled WGS sequence"/>
</dbReference>
<evidence type="ECO:0000256" key="1">
    <source>
        <dbReference type="ARBA" id="ARBA00004229"/>
    </source>
</evidence>
<dbReference type="GO" id="GO:0046872">
    <property type="term" value="F:metal ion binding"/>
    <property type="evidence" value="ECO:0007669"/>
    <property type="project" value="UniProtKB-KW"/>
</dbReference>